<dbReference type="GO" id="GO:0051666">
    <property type="term" value="P:actin cortical patch localization"/>
    <property type="evidence" value="ECO:0007669"/>
    <property type="project" value="InterPro"/>
</dbReference>
<dbReference type="CDD" id="cd07599">
    <property type="entry name" value="BAR_Rvs167p"/>
    <property type="match status" value="1"/>
</dbReference>
<sequence>MKGLAKVMKRTPHIVSSKVGLAAKSTDVEFDHMKRKFEAMERLVHQLARESKTYLDAAKKMLSSSQLYAQEFSALFHPFGTEYDLERRHPEAVQTLVNLTGYVAHVDELREALRPEMELISSRVIAPVQELEVMLKSISKAITKRDHKLIDFDRHNNSYTKLKDKQNRSAKEDQSMFKLEHECEAAAADYEHHNNMLKAELPKFFELATKLITPLFYSFYYMQLNIFYSSMERLQAYAQGKFDMSENNLIAHEHKYSLALQNVITQLETFSIQKPVPPSARILQMAKAGQKLSTVTPMATQRGYPTGAESGFTAPSFKAAEAAAPAAAPASTSAAAMDTSLAAPPAYSAAPPEPKGNYVVALYDYTATAAGDLTFKAGDQIEVVQRTPSTEDWWTGRLNGVQGVFPGNYVREA</sequence>
<evidence type="ECO:0000259" key="4">
    <source>
        <dbReference type="PROSITE" id="PS51021"/>
    </source>
</evidence>
<feature type="domain" description="SH3" evidence="3">
    <location>
        <begin position="354"/>
        <end position="413"/>
    </location>
</feature>
<dbReference type="SUPFAM" id="SSF50044">
    <property type="entry name" value="SH3-domain"/>
    <property type="match status" value="1"/>
</dbReference>
<keyword evidence="6" id="KW-1185">Reference proteome</keyword>
<dbReference type="InterPro" id="IPR036028">
    <property type="entry name" value="SH3-like_dom_sf"/>
</dbReference>
<dbReference type="Proteomes" id="UP001216638">
    <property type="component" value="Chromosome 1"/>
</dbReference>
<dbReference type="InterPro" id="IPR001452">
    <property type="entry name" value="SH3_domain"/>
</dbReference>
<dbReference type="Pfam" id="PF00018">
    <property type="entry name" value="SH3_1"/>
    <property type="match status" value="1"/>
</dbReference>
<dbReference type="GO" id="GO:0097320">
    <property type="term" value="P:plasma membrane tubulation"/>
    <property type="evidence" value="ECO:0007669"/>
    <property type="project" value="TreeGrafter"/>
</dbReference>
<dbReference type="SUPFAM" id="SSF103657">
    <property type="entry name" value="BAR/IMD domain-like"/>
    <property type="match status" value="1"/>
</dbReference>
<dbReference type="InterPro" id="IPR027267">
    <property type="entry name" value="AH/BAR_dom_sf"/>
</dbReference>
<dbReference type="PANTHER" id="PTHR47174:SF1">
    <property type="entry name" value="REDUCED VIABILITY UPON STARVATION PROTEIN 167"/>
    <property type="match status" value="1"/>
</dbReference>
<dbReference type="SMART" id="SM00326">
    <property type="entry name" value="SH3"/>
    <property type="match status" value="1"/>
</dbReference>
<accession>A0AAF0DV55</accession>
<dbReference type="GO" id="GO:0006897">
    <property type="term" value="P:endocytosis"/>
    <property type="evidence" value="ECO:0007669"/>
    <property type="project" value="InterPro"/>
</dbReference>
<dbReference type="PRINTS" id="PR00452">
    <property type="entry name" value="SH3DOMAIN"/>
</dbReference>
<protein>
    <submittedName>
        <fullName evidence="5">BAR adaptor protein Hob1</fullName>
    </submittedName>
</protein>
<dbReference type="GO" id="GO:0031097">
    <property type="term" value="C:medial cortex"/>
    <property type="evidence" value="ECO:0007669"/>
    <property type="project" value="TreeGrafter"/>
</dbReference>
<gene>
    <name evidence="5" type="primary">hob1</name>
    <name evidence="5" type="ORF">MBRA1_001263</name>
</gene>
<keyword evidence="1 2" id="KW-0728">SH3 domain</keyword>
<dbReference type="GO" id="GO:0030479">
    <property type="term" value="C:actin cortical patch"/>
    <property type="evidence" value="ECO:0007669"/>
    <property type="project" value="TreeGrafter"/>
</dbReference>
<evidence type="ECO:0000313" key="5">
    <source>
        <dbReference type="EMBL" id="WFC94630.1"/>
    </source>
</evidence>
<dbReference type="Gene3D" id="2.30.30.40">
    <property type="entry name" value="SH3 Domains"/>
    <property type="match status" value="1"/>
</dbReference>
<feature type="domain" description="BAR" evidence="4">
    <location>
        <begin position="15"/>
        <end position="247"/>
    </location>
</feature>
<reference evidence="5" key="1">
    <citation type="submission" date="2023-03" db="EMBL/GenBank/DDBJ databases">
        <title>Mating type loci evolution in Malassezia.</title>
        <authorList>
            <person name="Coelho M.A."/>
        </authorList>
    </citation>
    <scope>NUCLEOTIDE SEQUENCE</scope>
    <source>
        <strain evidence="5">CBS 14135</strain>
    </source>
</reference>
<dbReference type="PANTHER" id="PTHR47174">
    <property type="entry name" value="BRIDGING INTEGRATOR 3"/>
    <property type="match status" value="1"/>
</dbReference>
<dbReference type="Pfam" id="PF03114">
    <property type="entry name" value="BAR"/>
    <property type="match status" value="1"/>
</dbReference>
<dbReference type="SMART" id="SM00721">
    <property type="entry name" value="BAR"/>
    <property type="match status" value="1"/>
</dbReference>
<dbReference type="FunFam" id="2.30.30.40:FF:000100">
    <property type="entry name" value="SH3 domain-containing YSC84-like protein 1"/>
    <property type="match status" value="1"/>
</dbReference>
<dbReference type="AlphaFoldDB" id="A0AAF0DV55"/>
<dbReference type="PROSITE" id="PS51021">
    <property type="entry name" value="BAR"/>
    <property type="match status" value="1"/>
</dbReference>
<dbReference type="PROSITE" id="PS50002">
    <property type="entry name" value="SH3"/>
    <property type="match status" value="1"/>
</dbReference>
<evidence type="ECO:0000256" key="1">
    <source>
        <dbReference type="ARBA" id="ARBA00022443"/>
    </source>
</evidence>
<evidence type="ECO:0000256" key="2">
    <source>
        <dbReference type="PROSITE-ProRule" id="PRU00192"/>
    </source>
</evidence>
<dbReference type="GO" id="GO:0008289">
    <property type="term" value="F:lipid binding"/>
    <property type="evidence" value="ECO:0007669"/>
    <property type="project" value="TreeGrafter"/>
</dbReference>
<proteinExistence type="predicted"/>
<dbReference type="GO" id="GO:1990528">
    <property type="term" value="C:Rvs161p-Rvs167p complex"/>
    <property type="evidence" value="ECO:0007669"/>
    <property type="project" value="TreeGrafter"/>
</dbReference>
<dbReference type="EMBL" id="CP119951">
    <property type="protein sequence ID" value="WFC94630.1"/>
    <property type="molecule type" value="Genomic_DNA"/>
</dbReference>
<name>A0AAF0DV55_9BASI</name>
<organism evidence="5 6">
    <name type="scientific">Malassezia brasiliensis</name>
    <dbReference type="NCBI Taxonomy" id="1821822"/>
    <lineage>
        <taxon>Eukaryota</taxon>
        <taxon>Fungi</taxon>
        <taxon>Dikarya</taxon>
        <taxon>Basidiomycota</taxon>
        <taxon>Ustilaginomycotina</taxon>
        <taxon>Malasseziomycetes</taxon>
        <taxon>Malasseziales</taxon>
        <taxon>Malasseziaceae</taxon>
        <taxon>Malassezia</taxon>
    </lineage>
</organism>
<evidence type="ECO:0000313" key="6">
    <source>
        <dbReference type="Proteomes" id="UP001216638"/>
    </source>
</evidence>
<dbReference type="Gene3D" id="1.20.1270.60">
    <property type="entry name" value="Arfaptin homology (AH) domain/BAR domain"/>
    <property type="match status" value="1"/>
</dbReference>
<dbReference type="InterPro" id="IPR004148">
    <property type="entry name" value="BAR_dom"/>
</dbReference>
<dbReference type="InterPro" id="IPR046982">
    <property type="entry name" value="BIN3/RVS161-like"/>
</dbReference>
<evidence type="ECO:0000259" key="3">
    <source>
        <dbReference type="PROSITE" id="PS50002"/>
    </source>
</evidence>
<dbReference type="GO" id="GO:0043332">
    <property type="term" value="C:mating projection tip"/>
    <property type="evidence" value="ECO:0007669"/>
    <property type="project" value="TreeGrafter"/>
</dbReference>